<dbReference type="SUPFAM" id="SSF52540">
    <property type="entry name" value="P-loop containing nucleoside triphosphate hydrolases"/>
    <property type="match status" value="1"/>
</dbReference>
<dbReference type="PANTHER" id="PTHR43335">
    <property type="entry name" value="ABC TRANSPORTER, ATP-BINDING PROTEIN"/>
    <property type="match status" value="1"/>
</dbReference>
<dbReference type="AlphaFoldDB" id="A0A6N7R2X0"/>
<dbReference type="InterPro" id="IPR027417">
    <property type="entry name" value="P-loop_NTPase"/>
</dbReference>
<dbReference type="InterPro" id="IPR003593">
    <property type="entry name" value="AAA+_ATPase"/>
</dbReference>
<evidence type="ECO:0000259" key="5">
    <source>
        <dbReference type="PROSITE" id="PS50893"/>
    </source>
</evidence>
<comment type="similarity">
    <text evidence="1">Belongs to the ABC transporter superfamily.</text>
</comment>
<keyword evidence="4 6" id="KW-0067">ATP-binding</keyword>
<keyword evidence="3" id="KW-0547">Nucleotide-binding</keyword>
<name>A0A6N7R2X0_9BACI</name>
<accession>A0A6N7R2X0</accession>
<dbReference type="PANTHER" id="PTHR43335:SF4">
    <property type="entry name" value="ABC TRANSPORTER, ATP-BINDING PROTEIN"/>
    <property type="match status" value="1"/>
</dbReference>
<dbReference type="RefSeq" id="WP_153834670.1">
    <property type="nucleotide sequence ID" value="NZ_JBHUMW010000018.1"/>
</dbReference>
<comment type="caution">
    <text evidence="6">The sequence shown here is derived from an EMBL/GenBank/DDBJ whole genome shotgun (WGS) entry which is preliminary data.</text>
</comment>
<proteinExistence type="inferred from homology"/>
<dbReference type="Proteomes" id="UP000435187">
    <property type="component" value="Unassembled WGS sequence"/>
</dbReference>
<sequence>MTYLIELKDVNIDIKKKQILKEVNFKFEKGKIYGLLGPNGAGKTTLLKSILGVFKPTSGDILFNGHNIYRQPSMNIMKEIGSIIEFPGFYANLTLSENLALHMSYHRIKYRQEQIDKLLNFVGLSKQKDKLFSQTSLGMKQRMGIARSIANDPQLLLLDEPTNGLDPQGIKQVREMLIQEVELNDRTIIVSSHLLNEINLIADQLLFMNNGEIILTTENKEEMNLFEIQIVQSDEEKLEELQRLSGIEVIKSTPTYLEIITAMEEPELLGYINNILQIREIKCSNISLEDLYLYLLSESRSEEDVQYAIS</sequence>
<organism evidence="6 7">
    <name type="scientific">Gracilibacillus thailandensis</name>
    <dbReference type="NCBI Taxonomy" id="563735"/>
    <lineage>
        <taxon>Bacteria</taxon>
        <taxon>Bacillati</taxon>
        <taxon>Bacillota</taxon>
        <taxon>Bacilli</taxon>
        <taxon>Bacillales</taxon>
        <taxon>Bacillaceae</taxon>
        <taxon>Gracilibacillus</taxon>
    </lineage>
</organism>
<dbReference type="Pfam" id="PF00005">
    <property type="entry name" value="ABC_tran"/>
    <property type="match status" value="1"/>
</dbReference>
<evidence type="ECO:0000256" key="4">
    <source>
        <dbReference type="ARBA" id="ARBA00022840"/>
    </source>
</evidence>
<dbReference type="SMART" id="SM00382">
    <property type="entry name" value="AAA"/>
    <property type="match status" value="1"/>
</dbReference>
<dbReference type="EMBL" id="WJEE01000009">
    <property type="protein sequence ID" value="MRI65896.1"/>
    <property type="molecule type" value="Genomic_DNA"/>
</dbReference>
<gene>
    <name evidence="6" type="ORF">GH885_05990</name>
</gene>
<evidence type="ECO:0000256" key="1">
    <source>
        <dbReference type="ARBA" id="ARBA00005417"/>
    </source>
</evidence>
<protein>
    <submittedName>
        <fullName evidence="6">ATP-binding cassette domain-containing protein</fullName>
    </submittedName>
</protein>
<dbReference type="PROSITE" id="PS50893">
    <property type="entry name" value="ABC_TRANSPORTER_2"/>
    <property type="match status" value="1"/>
</dbReference>
<dbReference type="InterPro" id="IPR003439">
    <property type="entry name" value="ABC_transporter-like_ATP-bd"/>
</dbReference>
<feature type="domain" description="ABC transporter" evidence="5">
    <location>
        <begin position="5"/>
        <end position="235"/>
    </location>
</feature>
<evidence type="ECO:0000256" key="3">
    <source>
        <dbReference type="ARBA" id="ARBA00022741"/>
    </source>
</evidence>
<reference evidence="6 7" key="1">
    <citation type="submission" date="2019-10" db="EMBL/GenBank/DDBJ databases">
        <title>Gracilibacillus salitolerans sp. nov., a moderate halophile isolated from a saline soil in northwest China.</title>
        <authorList>
            <person name="Gan L."/>
        </authorList>
    </citation>
    <scope>NUCLEOTIDE SEQUENCE [LARGE SCALE GENOMIC DNA]</scope>
    <source>
        <strain evidence="6 7">TP2-8</strain>
    </source>
</reference>
<evidence type="ECO:0000256" key="2">
    <source>
        <dbReference type="ARBA" id="ARBA00022448"/>
    </source>
</evidence>
<evidence type="ECO:0000313" key="6">
    <source>
        <dbReference type="EMBL" id="MRI65896.1"/>
    </source>
</evidence>
<dbReference type="GO" id="GO:0005524">
    <property type="term" value="F:ATP binding"/>
    <property type="evidence" value="ECO:0007669"/>
    <property type="project" value="UniProtKB-KW"/>
</dbReference>
<keyword evidence="2" id="KW-0813">Transport</keyword>
<evidence type="ECO:0000313" key="7">
    <source>
        <dbReference type="Proteomes" id="UP000435187"/>
    </source>
</evidence>
<dbReference type="GO" id="GO:0016887">
    <property type="term" value="F:ATP hydrolysis activity"/>
    <property type="evidence" value="ECO:0007669"/>
    <property type="project" value="InterPro"/>
</dbReference>
<dbReference type="Gene3D" id="3.40.50.300">
    <property type="entry name" value="P-loop containing nucleotide triphosphate hydrolases"/>
    <property type="match status" value="1"/>
</dbReference>
<keyword evidence="7" id="KW-1185">Reference proteome</keyword>